<evidence type="ECO:0000256" key="4">
    <source>
        <dbReference type="ARBA" id="ARBA00023242"/>
    </source>
</evidence>
<proteinExistence type="predicted"/>
<accession>A0A9P7Z296</accession>
<comment type="subcellular location">
    <subcellularLocation>
        <location evidence="2">Cytoplasm</location>
    </subcellularLocation>
    <subcellularLocation>
        <location evidence="1">Nucleus</location>
    </subcellularLocation>
</comment>
<feature type="region of interest" description="Disordered" evidence="5">
    <location>
        <begin position="199"/>
        <end position="218"/>
    </location>
</feature>
<evidence type="ECO:0000256" key="1">
    <source>
        <dbReference type="ARBA" id="ARBA00004123"/>
    </source>
</evidence>
<dbReference type="PANTHER" id="PTHR21399">
    <property type="entry name" value="CHLORIDE CONDUCTANCE REGULATORY PROTEIN ICLN"/>
    <property type="match status" value="1"/>
</dbReference>
<evidence type="ECO:0000313" key="6">
    <source>
        <dbReference type="EMBL" id="KAG9244104.1"/>
    </source>
</evidence>
<dbReference type="GO" id="GO:0045292">
    <property type="term" value="P:mRNA cis splicing, via spliceosome"/>
    <property type="evidence" value="ECO:0007669"/>
    <property type="project" value="TreeGrafter"/>
</dbReference>
<comment type="caution">
    <text evidence="6">The sequence shown here is derived from an EMBL/GenBank/DDBJ whole genome shotgun (WGS) entry which is preliminary data.</text>
</comment>
<dbReference type="InterPro" id="IPR039924">
    <property type="entry name" value="ICln/Lot5/Saf5"/>
</dbReference>
<sequence length="269" mass="29498">MVAETIFKAPMPEDFQSKEEYDAQTPASFHDGKPVLHCHVKNATITMTKHLFPAPAFLNVSCASNPEDETRIKETVDIYVSNKSYIIFNHAIKTGLSIPYPDVPIAGIQKLDEKHSMMFCLDCSGTEDSYREEPPSIALYVHAEPSEDIDKLYKAFQVCSDLNPDPPSQGDEDMEDGFGDRIAFEGNVGYTGISGLPGAIQGAKDGQDMPPVFPGSSGWITADNVDQFFDEDGMWLAGKGPNTGETRSRDDADDENDNESKKRSKTTGA</sequence>
<keyword evidence="7" id="KW-1185">Reference proteome</keyword>
<dbReference type="OrthoDB" id="19714at2759"/>
<dbReference type="EMBL" id="MU253928">
    <property type="protein sequence ID" value="KAG9244104.1"/>
    <property type="molecule type" value="Genomic_DNA"/>
</dbReference>
<keyword evidence="4" id="KW-0539">Nucleus</keyword>
<dbReference type="GO" id="GO:0005829">
    <property type="term" value="C:cytosol"/>
    <property type="evidence" value="ECO:0007669"/>
    <property type="project" value="TreeGrafter"/>
</dbReference>
<dbReference type="Gene3D" id="2.30.29.30">
    <property type="entry name" value="Pleckstrin-homology domain (PH domain)/Phosphotyrosine-binding domain (PTB)"/>
    <property type="match status" value="1"/>
</dbReference>
<dbReference type="AlphaFoldDB" id="A0A9P7Z296"/>
<dbReference type="GO" id="GO:0034715">
    <property type="term" value="C:pICln-Sm protein complex"/>
    <property type="evidence" value="ECO:0007669"/>
    <property type="project" value="TreeGrafter"/>
</dbReference>
<dbReference type="GO" id="GO:0000387">
    <property type="term" value="P:spliceosomal snRNP assembly"/>
    <property type="evidence" value="ECO:0007669"/>
    <property type="project" value="TreeGrafter"/>
</dbReference>
<evidence type="ECO:0000313" key="7">
    <source>
        <dbReference type="Proteomes" id="UP000887226"/>
    </source>
</evidence>
<protein>
    <submittedName>
        <fullName evidence="6">Uncharacterized protein</fullName>
    </submittedName>
</protein>
<dbReference type="InterPro" id="IPR011993">
    <property type="entry name" value="PH-like_dom_sf"/>
</dbReference>
<evidence type="ECO:0000256" key="2">
    <source>
        <dbReference type="ARBA" id="ARBA00004496"/>
    </source>
</evidence>
<gene>
    <name evidence="6" type="ORF">BJ878DRAFT_85264</name>
</gene>
<evidence type="ECO:0000256" key="5">
    <source>
        <dbReference type="SAM" id="MobiDB-lite"/>
    </source>
</evidence>
<dbReference type="Proteomes" id="UP000887226">
    <property type="component" value="Unassembled WGS sequence"/>
</dbReference>
<evidence type="ECO:0000256" key="3">
    <source>
        <dbReference type="ARBA" id="ARBA00022490"/>
    </source>
</evidence>
<dbReference type="Pfam" id="PF03517">
    <property type="entry name" value="Voldacs"/>
    <property type="match status" value="1"/>
</dbReference>
<keyword evidence="3" id="KW-0963">Cytoplasm</keyword>
<name>A0A9P7Z296_9HELO</name>
<organism evidence="6 7">
    <name type="scientific">Calycina marina</name>
    <dbReference type="NCBI Taxonomy" id="1763456"/>
    <lineage>
        <taxon>Eukaryota</taxon>
        <taxon>Fungi</taxon>
        <taxon>Dikarya</taxon>
        <taxon>Ascomycota</taxon>
        <taxon>Pezizomycotina</taxon>
        <taxon>Leotiomycetes</taxon>
        <taxon>Helotiales</taxon>
        <taxon>Pezizellaceae</taxon>
        <taxon>Calycina</taxon>
    </lineage>
</organism>
<reference evidence="6" key="1">
    <citation type="journal article" date="2021" name="IMA Fungus">
        <title>Genomic characterization of three marine fungi, including Emericellopsis atlantica sp. nov. with signatures of a generalist lifestyle and marine biomass degradation.</title>
        <authorList>
            <person name="Hagestad O.C."/>
            <person name="Hou L."/>
            <person name="Andersen J.H."/>
            <person name="Hansen E.H."/>
            <person name="Altermark B."/>
            <person name="Li C."/>
            <person name="Kuhnert E."/>
            <person name="Cox R.J."/>
            <person name="Crous P.W."/>
            <person name="Spatafora J.W."/>
            <person name="Lail K."/>
            <person name="Amirebrahimi M."/>
            <person name="Lipzen A."/>
            <person name="Pangilinan J."/>
            <person name="Andreopoulos W."/>
            <person name="Hayes R.D."/>
            <person name="Ng V."/>
            <person name="Grigoriev I.V."/>
            <person name="Jackson S.A."/>
            <person name="Sutton T.D.S."/>
            <person name="Dobson A.D.W."/>
            <person name="Rama T."/>
        </authorList>
    </citation>
    <scope>NUCLEOTIDE SEQUENCE</scope>
    <source>
        <strain evidence="6">TRa3180A</strain>
    </source>
</reference>
<dbReference type="GO" id="GO:0005681">
    <property type="term" value="C:spliceosomal complex"/>
    <property type="evidence" value="ECO:0007669"/>
    <property type="project" value="TreeGrafter"/>
</dbReference>
<feature type="region of interest" description="Disordered" evidence="5">
    <location>
        <begin position="231"/>
        <end position="269"/>
    </location>
</feature>
<dbReference type="PANTHER" id="PTHR21399:SF0">
    <property type="entry name" value="METHYLOSOME SUBUNIT PICLN"/>
    <property type="match status" value="1"/>
</dbReference>